<evidence type="ECO:0000313" key="1">
    <source>
        <dbReference type="EMBL" id="KAH9833211.1"/>
    </source>
</evidence>
<name>A0ABQ8K7H3_9APHY</name>
<protein>
    <recommendedName>
        <fullName evidence="3">Secreted protein</fullName>
    </recommendedName>
</protein>
<accession>A0ABQ8K7H3</accession>
<dbReference type="GeneID" id="71997625"/>
<comment type="caution">
    <text evidence="1">The sequence shown here is derived from an EMBL/GenBank/DDBJ whole genome shotgun (WGS) entry which is preliminary data.</text>
</comment>
<evidence type="ECO:0008006" key="3">
    <source>
        <dbReference type="Google" id="ProtNLM"/>
    </source>
</evidence>
<keyword evidence="2" id="KW-1185">Reference proteome</keyword>
<sequence length="202" mass="22706">MPANRASGISPSTIGIIGFLLSWSLQLDAATLSQLLNSELPYLPWKLPVVLKHLLLVIAQRCCTVQLHDPVIGMHCSSRHHLVAHKTQPNRLRSNPGDIVGFERQSDTRGTRGERSYRQDRQMRRRDWAPRGTRCAILHADWLEGANPHTGAWAWLGSTGVERVVPEQDGRRSDAEGCLRGEQSSPLRPCHYCLLTFNSSHY</sequence>
<dbReference type="Proteomes" id="UP000814176">
    <property type="component" value="Unassembled WGS sequence"/>
</dbReference>
<dbReference type="EMBL" id="JADCUA010000019">
    <property type="protein sequence ID" value="KAH9833211.1"/>
    <property type="molecule type" value="Genomic_DNA"/>
</dbReference>
<proteinExistence type="predicted"/>
<organism evidence="1 2">
    <name type="scientific">Rhodofomes roseus</name>
    <dbReference type="NCBI Taxonomy" id="34475"/>
    <lineage>
        <taxon>Eukaryota</taxon>
        <taxon>Fungi</taxon>
        <taxon>Dikarya</taxon>
        <taxon>Basidiomycota</taxon>
        <taxon>Agaricomycotina</taxon>
        <taxon>Agaricomycetes</taxon>
        <taxon>Polyporales</taxon>
        <taxon>Rhodofomes</taxon>
    </lineage>
</organism>
<gene>
    <name evidence="1" type="ORF">C8Q71DRAFT_194349</name>
</gene>
<reference evidence="1 2" key="1">
    <citation type="journal article" date="2021" name="Environ. Microbiol.">
        <title>Gene family expansions and transcriptome signatures uncover fungal adaptations to wood decay.</title>
        <authorList>
            <person name="Hage H."/>
            <person name="Miyauchi S."/>
            <person name="Viragh M."/>
            <person name="Drula E."/>
            <person name="Min B."/>
            <person name="Chaduli D."/>
            <person name="Navarro D."/>
            <person name="Favel A."/>
            <person name="Norest M."/>
            <person name="Lesage-Meessen L."/>
            <person name="Balint B."/>
            <person name="Merenyi Z."/>
            <person name="de Eugenio L."/>
            <person name="Morin E."/>
            <person name="Martinez A.T."/>
            <person name="Baldrian P."/>
            <person name="Stursova M."/>
            <person name="Martinez M.J."/>
            <person name="Novotny C."/>
            <person name="Magnuson J.K."/>
            <person name="Spatafora J.W."/>
            <person name="Maurice S."/>
            <person name="Pangilinan J."/>
            <person name="Andreopoulos W."/>
            <person name="LaButti K."/>
            <person name="Hundley H."/>
            <person name="Na H."/>
            <person name="Kuo A."/>
            <person name="Barry K."/>
            <person name="Lipzen A."/>
            <person name="Henrissat B."/>
            <person name="Riley R."/>
            <person name="Ahrendt S."/>
            <person name="Nagy L.G."/>
            <person name="Grigoriev I.V."/>
            <person name="Martin F."/>
            <person name="Rosso M.N."/>
        </authorList>
    </citation>
    <scope>NUCLEOTIDE SEQUENCE [LARGE SCALE GENOMIC DNA]</scope>
    <source>
        <strain evidence="1 2">CIRM-BRFM 1785</strain>
    </source>
</reference>
<evidence type="ECO:0000313" key="2">
    <source>
        <dbReference type="Proteomes" id="UP000814176"/>
    </source>
</evidence>
<dbReference type="RefSeq" id="XP_047775977.1">
    <property type="nucleotide sequence ID" value="XM_047916893.1"/>
</dbReference>